<dbReference type="PANTHER" id="PTHR12592:SF0">
    <property type="entry name" value="ATP-DEPENDENT (S)-NAD(P)H-HYDRATE DEHYDRATASE"/>
    <property type="match status" value="1"/>
</dbReference>
<dbReference type="GO" id="GO:0016301">
    <property type="term" value="F:kinase activity"/>
    <property type="evidence" value="ECO:0007669"/>
    <property type="project" value="UniProtKB-KW"/>
</dbReference>
<dbReference type="AlphaFoldDB" id="A0A101HL75"/>
<dbReference type="HAMAP" id="MF_01965">
    <property type="entry name" value="NADHX_dehydratase"/>
    <property type="match status" value="1"/>
</dbReference>
<keyword evidence="12" id="KW-0521">NADP</keyword>
<dbReference type="PANTHER" id="PTHR12592">
    <property type="entry name" value="ATP-DEPENDENT (S)-NAD(P)H-HYDRATE DEHYDRATASE FAMILY MEMBER"/>
    <property type="match status" value="1"/>
</dbReference>
<dbReference type="EC" id="5.1.99.6" evidence="6"/>
<keyword evidence="13" id="KW-0630">Potassium</keyword>
<evidence type="ECO:0000256" key="18">
    <source>
        <dbReference type="ARBA" id="ARBA00025153"/>
    </source>
</evidence>
<dbReference type="NCBIfam" id="TIGR00197">
    <property type="entry name" value="yjeF_nterm"/>
    <property type="match status" value="1"/>
</dbReference>
<comment type="catalytic activity">
    <reaction evidence="2">
        <text>(6R)-NADPHX = (6S)-NADPHX</text>
        <dbReference type="Rhea" id="RHEA:32227"/>
        <dbReference type="ChEBI" id="CHEBI:64076"/>
        <dbReference type="ChEBI" id="CHEBI:64077"/>
        <dbReference type="EC" id="5.1.99.6"/>
    </reaction>
</comment>
<comment type="catalytic activity">
    <reaction evidence="1">
        <text>(6R)-NADHX = (6S)-NADHX</text>
        <dbReference type="Rhea" id="RHEA:32215"/>
        <dbReference type="ChEBI" id="CHEBI:64074"/>
        <dbReference type="ChEBI" id="CHEBI:64075"/>
        <dbReference type="EC" id="5.1.99.6"/>
    </reaction>
</comment>
<name>A0A101HL75_9BACT</name>
<evidence type="ECO:0000256" key="3">
    <source>
        <dbReference type="ARBA" id="ARBA00001958"/>
    </source>
</evidence>
<feature type="domain" description="YjeF C-terminal" evidence="22">
    <location>
        <begin position="225"/>
        <end position="497"/>
    </location>
</feature>
<dbReference type="Pfam" id="PF03853">
    <property type="entry name" value="YjeF_N"/>
    <property type="match status" value="1"/>
</dbReference>
<keyword evidence="24" id="KW-0808">Transferase</keyword>
<dbReference type="PROSITE" id="PS51383">
    <property type="entry name" value="YJEF_C_3"/>
    <property type="match status" value="1"/>
</dbReference>
<evidence type="ECO:0000256" key="5">
    <source>
        <dbReference type="ARBA" id="ARBA00009524"/>
    </source>
</evidence>
<evidence type="ECO:0000256" key="4">
    <source>
        <dbReference type="ARBA" id="ARBA00006001"/>
    </source>
</evidence>
<evidence type="ECO:0000256" key="6">
    <source>
        <dbReference type="ARBA" id="ARBA00012228"/>
    </source>
</evidence>
<evidence type="ECO:0000256" key="7">
    <source>
        <dbReference type="ARBA" id="ARBA00013129"/>
    </source>
</evidence>
<dbReference type="NCBIfam" id="TIGR00196">
    <property type="entry name" value="yjeF_cterm"/>
    <property type="match status" value="1"/>
</dbReference>
<comment type="similarity">
    <text evidence="5">In the C-terminal section; belongs to the NnrD/CARKD family.</text>
</comment>
<evidence type="ECO:0000256" key="15">
    <source>
        <dbReference type="ARBA" id="ARBA00023235"/>
    </source>
</evidence>
<protein>
    <recommendedName>
        <fullName evidence="8">Bifunctional NAD(P)H-hydrate repair enzyme Nnr</fullName>
        <ecNumber evidence="7">4.2.1.136</ecNumber>
        <ecNumber evidence="6">5.1.99.6</ecNumber>
    </recommendedName>
    <alternativeName>
        <fullName evidence="19">Nicotinamide nucleotide repair protein</fullName>
    </alternativeName>
</protein>
<evidence type="ECO:0000256" key="19">
    <source>
        <dbReference type="ARBA" id="ARBA00032624"/>
    </source>
</evidence>
<dbReference type="HAMAP" id="MF_01966">
    <property type="entry name" value="NADHX_epimerase"/>
    <property type="match status" value="1"/>
</dbReference>
<dbReference type="InterPro" id="IPR000631">
    <property type="entry name" value="CARKD"/>
</dbReference>
<keyword evidence="24" id="KW-0418">Kinase</keyword>
<organism evidence="24 25">
    <name type="scientific">Mesotoga prima</name>
    <dbReference type="NCBI Taxonomy" id="1184387"/>
    <lineage>
        <taxon>Bacteria</taxon>
        <taxon>Thermotogati</taxon>
        <taxon>Thermotogota</taxon>
        <taxon>Thermotogae</taxon>
        <taxon>Kosmotogales</taxon>
        <taxon>Kosmotogaceae</taxon>
        <taxon>Mesotoga</taxon>
    </lineage>
</organism>
<evidence type="ECO:0000256" key="17">
    <source>
        <dbReference type="ARBA" id="ARBA00023268"/>
    </source>
</evidence>
<accession>A0A101HL75</accession>
<comment type="function">
    <text evidence="18">Bifunctional enzyme that catalyzes the epimerization of the S- and R-forms of NAD(P)HX and the dehydration of the S-form of NAD(P)HX at the expense of ADP, which is converted to AMP. This allows the repair of both epimers of NAD(P)HX, a damaged form of NAD(P)H that is a result of enzymatic or heat-dependent hydration.</text>
</comment>
<evidence type="ECO:0000256" key="12">
    <source>
        <dbReference type="ARBA" id="ARBA00022857"/>
    </source>
</evidence>
<dbReference type="InterPro" id="IPR030677">
    <property type="entry name" value="Nnr"/>
</dbReference>
<gene>
    <name evidence="24" type="ORF">XD94_1594</name>
</gene>
<proteinExistence type="inferred from homology"/>
<comment type="cofactor">
    <cofactor evidence="3">
        <name>K(+)</name>
        <dbReference type="ChEBI" id="CHEBI:29103"/>
    </cofactor>
</comment>
<dbReference type="InterPro" id="IPR036652">
    <property type="entry name" value="YjeF_N_dom_sf"/>
</dbReference>
<comment type="catalytic activity">
    <reaction evidence="20">
        <text>(6S)-NADHX + ADP = AMP + phosphate + NADH + H(+)</text>
        <dbReference type="Rhea" id="RHEA:32223"/>
        <dbReference type="ChEBI" id="CHEBI:15378"/>
        <dbReference type="ChEBI" id="CHEBI:43474"/>
        <dbReference type="ChEBI" id="CHEBI:57945"/>
        <dbReference type="ChEBI" id="CHEBI:64074"/>
        <dbReference type="ChEBI" id="CHEBI:456215"/>
        <dbReference type="ChEBI" id="CHEBI:456216"/>
        <dbReference type="EC" id="4.2.1.136"/>
    </reaction>
</comment>
<keyword evidence="16" id="KW-0456">Lyase</keyword>
<comment type="caution">
    <text evidence="24">The sequence shown here is derived from an EMBL/GenBank/DDBJ whole genome shotgun (WGS) entry which is preliminary data.</text>
</comment>
<evidence type="ECO:0000256" key="14">
    <source>
        <dbReference type="ARBA" id="ARBA00023027"/>
    </source>
</evidence>
<comment type="similarity">
    <text evidence="4">In the N-terminal section; belongs to the NnrE/AIBP family.</text>
</comment>
<feature type="domain" description="YjeF N-terminal" evidence="23">
    <location>
        <begin position="14"/>
        <end position="216"/>
    </location>
</feature>
<dbReference type="PATRIC" id="fig|1184387.3.peg.2087"/>
<evidence type="ECO:0000259" key="23">
    <source>
        <dbReference type="PROSITE" id="PS51385"/>
    </source>
</evidence>
<keyword evidence="11" id="KW-0067">ATP-binding</keyword>
<dbReference type="Proteomes" id="UP000054092">
    <property type="component" value="Unassembled WGS sequence"/>
</dbReference>
<evidence type="ECO:0000256" key="16">
    <source>
        <dbReference type="ARBA" id="ARBA00023239"/>
    </source>
</evidence>
<keyword evidence="17" id="KW-0511">Multifunctional enzyme</keyword>
<evidence type="ECO:0000256" key="13">
    <source>
        <dbReference type="ARBA" id="ARBA00022958"/>
    </source>
</evidence>
<keyword evidence="15" id="KW-0413">Isomerase</keyword>
<evidence type="ECO:0000256" key="1">
    <source>
        <dbReference type="ARBA" id="ARBA00000013"/>
    </source>
</evidence>
<dbReference type="CDD" id="cd01171">
    <property type="entry name" value="YXKO-related"/>
    <property type="match status" value="1"/>
</dbReference>
<evidence type="ECO:0000259" key="22">
    <source>
        <dbReference type="PROSITE" id="PS51383"/>
    </source>
</evidence>
<evidence type="ECO:0000256" key="10">
    <source>
        <dbReference type="ARBA" id="ARBA00022741"/>
    </source>
</evidence>
<evidence type="ECO:0000256" key="2">
    <source>
        <dbReference type="ARBA" id="ARBA00000909"/>
    </source>
</evidence>
<evidence type="ECO:0000256" key="8">
    <source>
        <dbReference type="ARBA" id="ARBA00018591"/>
    </source>
</evidence>
<feature type="non-terminal residue" evidence="24">
    <location>
        <position position="1"/>
    </location>
</feature>
<dbReference type="GO" id="GO:0046872">
    <property type="term" value="F:metal ion binding"/>
    <property type="evidence" value="ECO:0007669"/>
    <property type="project" value="UniProtKB-KW"/>
</dbReference>
<dbReference type="SUPFAM" id="SSF64153">
    <property type="entry name" value="YjeF N-terminal domain-like"/>
    <property type="match status" value="1"/>
</dbReference>
<dbReference type="InterPro" id="IPR004443">
    <property type="entry name" value="YjeF_N_dom"/>
</dbReference>
<evidence type="ECO:0000256" key="21">
    <source>
        <dbReference type="ARBA" id="ARBA00049209"/>
    </source>
</evidence>
<keyword evidence="14" id="KW-0520">NAD</keyword>
<dbReference type="InterPro" id="IPR029056">
    <property type="entry name" value="Ribokinase-like"/>
</dbReference>
<dbReference type="Pfam" id="PF01256">
    <property type="entry name" value="Carb_kinase"/>
    <property type="match status" value="1"/>
</dbReference>
<dbReference type="GO" id="GO:0052856">
    <property type="term" value="F:NAD(P)HX epimerase activity"/>
    <property type="evidence" value="ECO:0007669"/>
    <property type="project" value="UniProtKB-EC"/>
</dbReference>
<sequence>LRGDDLKVAFPAQMREIDQRIIDKGVPSLLLMEEAARSVYEEIADLNIRKAAILCGGGNNGGDGYAAARLMHAAGIDVTVVQCYAPTTDDCKTNATIYVSLGGKGVKLEEESIVGDLLAGSDMVVDAIFGTGFHGSLEEKIVSLFEYVNRLDAYRLAVDIPSGVSGYNGSVSRNCFKADKTVTFGLAKTGHFLYPGREFCGKVVVRSAGFHRSIMDSLADSEVIDDEMASELLPERARNSYKGSYGSVLVVGGSEVYTGAPFLAAIGAFRSGCGLVYTYTPKGSANVIRNNLPEAIAMISSGDTLVPRDVDYLSEAIDRIDSIVLGPGIGRSEGSIEFVLKFLKSFPEKKFVVDADALFALVNDLSILGRSRNVLITPHIGEFARLNEGRTDLASFIEFCSRLSMNAILKGASSVFCNENGRIIINTAGNTALAKAGSGDLLAGTIAGFAAQTGDLERSGVLGMYLMGRAAELSDLCEPCNSASKISESYSLVFEHLRKMERRLHGTRP</sequence>
<dbReference type="GO" id="GO:0110051">
    <property type="term" value="P:metabolite repair"/>
    <property type="evidence" value="ECO:0007669"/>
    <property type="project" value="TreeGrafter"/>
</dbReference>
<dbReference type="GO" id="GO:0005524">
    <property type="term" value="F:ATP binding"/>
    <property type="evidence" value="ECO:0007669"/>
    <property type="project" value="UniProtKB-KW"/>
</dbReference>
<reference evidence="25" key="1">
    <citation type="journal article" date="2015" name="MBio">
        <title>Genome-Resolved Metagenomic Analysis Reveals Roles for Candidate Phyla and Other Microbial Community Members in Biogeochemical Transformations in Oil Reservoirs.</title>
        <authorList>
            <person name="Hu P."/>
            <person name="Tom L."/>
            <person name="Singh A."/>
            <person name="Thomas B.C."/>
            <person name="Baker B.J."/>
            <person name="Piceno Y.M."/>
            <person name="Andersen G.L."/>
            <person name="Banfield J.F."/>
        </authorList>
    </citation>
    <scope>NUCLEOTIDE SEQUENCE [LARGE SCALE GENOMIC DNA]</scope>
</reference>
<dbReference type="GO" id="GO:0052855">
    <property type="term" value="F:ADP-dependent NAD(P)H-hydrate dehydratase activity"/>
    <property type="evidence" value="ECO:0007669"/>
    <property type="project" value="UniProtKB-EC"/>
</dbReference>
<dbReference type="EC" id="4.2.1.136" evidence="7"/>
<evidence type="ECO:0000256" key="9">
    <source>
        <dbReference type="ARBA" id="ARBA00022723"/>
    </source>
</evidence>
<evidence type="ECO:0000313" key="24">
    <source>
        <dbReference type="EMBL" id="KUK78891.1"/>
    </source>
</evidence>
<dbReference type="PIRSF" id="PIRSF017184">
    <property type="entry name" value="Nnr"/>
    <property type="match status" value="1"/>
</dbReference>
<evidence type="ECO:0000256" key="11">
    <source>
        <dbReference type="ARBA" id="ARBA00022840"/>
    </source>
</evidence>
<comment type="catalytic activity">
    <reaction evidence="21">
        <text>(6S)-NADPHX + ADP = AMP + phosphate + NADPH + H(+)</text>
        <dbReference type="Rhea" id="RHEA:32235"/>
        <dbReference type="ChEBI" id="CHEBI:15378"/>
        <dbReference type="ChEBI" id="CHEBI:43474"/>
        <dbReference type="ChEBI" id="CHEBI:57783"/>
        <dbReference type="ChEBI" id="CHEBI:64076"/>
        <dbReference type="ChEBI" id="CHEBI:456215"/>
        <dbReference type="ChEBI" id="CHEBI:456216"/>
        <dbReference type="EC" id="4.2.1.136"/>
    </reaction>
</comment>
<evidence type="ECO:0000313" key="25">
    <source>
        <dbReference type="Proteomes" id="UP000054092"/>
    </source>
</evidence>
<dbReference type="Gene3D" id="3.40.50.10260">
    <property type="entry name" value="YjeF N-terminal domain"/>
    <property type="match status" value="1"/>
</dbReference>
<evidence type="ECO:0000256" key="20">
    <source>
        <dbReference type="ARBA" id="ARBA00048238"/>
    </source>
</evidence>
<dbReference type="PROSITE" id="PS51385">
    <property type="entry name" value="YJEF_N"/>
    <property type="match status" value="1"/>
</dbReference>
<dbReference type="EMBL" id="LGGP01000331">
    <property type="protein sequence ID" value="KUK78891.1"/>
    <property type="molecule type" value="Genomic_DNA"/>
</dbReference>
<keyword evidence="9" id="KW-0479">Metal-binding</keyword>
<keyword evidence="10" id="KW-0547">Nucleotide-binding</keyword>
<dbReference type="SUPFAM" id="SSF53613">
    <property type="entry name" value="Ribokinase-like"/>
    <property type="match status" value="1"/>
</dbReference>
<dbReference type="Gene3D" id="3.40.1190.20">
    <property type="match status" value="1"/>
</dbReference>